<dbReference type="STRING" id="311410.LA5095_01069"/>
<dbReference type="FunFam" id="3.40.605.10:FF:000007">
    <property type="entry name" value="NAD/NADP-dependent betaine aldehyde dehydrogenase"/>
    <property type="match status" value="1"/>
</dbReference>
<dbReference type="Gene3D" id="3.40.309.10">
    <property type="entry name" value="Aldehyde Dehydrogenase, Chain A, domain 2"/>
    <property type="match status" value="1"/>
</dbReference>
<dbReference type="Pfam" id="PF00171">
    <property type="entry name" value="Aldedh"/>
    <property type="match status" value="1"/>
</dbReference>
<evidence type="ECO:0000259" key="6">
    <source>
        <dbReference type="Pfam" id="PF00171"/>
    </source>
</evidence>
<dbReference type="InterPro" id="IPR016162">
    <property type="entry name" value="Ald_DH_N"/>
</dbReference>
<dbReference type="InterPro" id="IPR016161">
    <property type="entry name" value="Ald_DH/histidinol_DH"/>
</dbReference>
<dbReference type="EMBL" id="CXWC01000010">
    <property type="protein sequence ID" value="CTQ69985.1"/>
    <property type="molecule type" value="Genomic_DNA"/>
</dbReference>
<evidence type="ECO:0000256" key="1">
    <source>
        <dbReference type="ARBA" id="ARBA00009986"/>
    </source>
</evidence>
<keyword evidence="3" id="KW-0558">Oxidation</keyword>
<dbReference type="InterPro" id="IPR016163">
    <property type="entry name" value="Ald_DH_C"/>
</dbReference>
<dbReference type="PROSITE" id="PS00687">
    <property type="entry name" value="ALDEHYDE_DEHYDR_GLU"/>
    <property type="match status" value="1"/>
</dbReference>
<feature type="active site" evidence="4">
    <location>
        <position position="293"/>
    </location>
</feature>
<protein>
    <submittedName>
        <fullName evidence="7">Betaine aldehyde dehydrogenase</fullName>
        <ecNumber evidence="7">1.2.1.8</ecNumber>
    </submittedName>
</protein>
<evidence type="ECO:0000256" key="5">
    <source>
        <dbReference type="RuleBase" id="RU003345"/>
    </source>
</evidence>
<dbReference type="EC" id="1.2.1.8" evidence="7"/>
<dbReference type="InterPro" id="IPR029510">
    <property type="entry name" value="Ald_DH_CS_GLU"/>
</dbReference>
<dbReference type="GO" id="GO:0008802">
    <property type="term" value="F:betaine-aldehyde dehydrogenase (NAD+) activity"/>
    <property type="evidence" value="ECO:0007669"/>
    <property type="project" value="UniProtKB-EC"/>
</dbReference>
<dbReference type="InterPro" id="IPR015590">
    <property type="entry name" value="Aldehyde_DH_dom"/>
</dbReference>
<comment type="similarity">
    <text evidence="1 5">Belongs to the aldehyde dehydrogenase family.</text>
</comment>
<reference evidence="8" key="1">
    <citation type="submission" date="2015-07" db="EMBL/GenBank/DDBJ databases">
        <authorList>
            <person name="Rodrigo-Torres Lidia"/>
            <person name="Arahal R.David."/>
        </authorList>
    </citation>
    <scope>NUCLEOTIDE SEQUENCE [LARGE SCALE GENOMIC DNA]</scope>
    <source>
        <strain evidence="8">CECT 5096</strain>
    </source>
</reference>
<feature type="domain" description="Aldehyde dehydrogenase" evidence="6">
    <location>
        <begin position="57"/>
        <end position="517"/>
    </location>
</feature>
<gene>
    <name evidence="7" type="primary">betB_1</name>
    <name evidence="7" type="ORF">LA5096_02324</name>
</gene>
<sequence length="529" mass="56811">MNGVPASTQPLKSNSLQIRFPKFLRWGMKMSDSSIVLSLPDQPREFGFFVDGSWSPIESREVFERFSPGHGVPVTRIPKCTDADLDAAVNAARKAFDDRRWSGLSGADRAAVLLKAAEGVRTRAEEIAYWETLENGKPISQARAEVGGCVGMFEYASGLARSLHGDSFNNLGDGMFGVVTREPVGVVGVITPWNFPFLILCERIPYILAAGCTIVAKPSEVTSATTLILAEILHDAGLPAGVLNVVTGSGSTIGQGLIEHEQVDMLSFTGSTAVGRRVVEASGKSNFKKLGLELGGKNPQIVFADADLEDAADGVAFGIGFNTGQCCVSGSRLIVERTVAEKFASMVAEKFRKVRVGDPLDERTQVGAITTDAQNTTIMGYIEKGRAEGATLIHGGEQLDFGHGQYIAPTLFGNVTSEMTIAREEIFGPVLTVMPFDTLEEAVAIANDTEYGLAASVWTKNIDKALVVTRRVQAGRFWINTTLSGGPELPIGGFKQSGWGREAGIYGVEEYTQVKSVHIEIGKRTPWVA</sequence>
<dbReference type="CDD" id="cd07118">
    <property type="entry name" value="ALDH_SNDH"/>
    <property type="match status" value="1"/>
</dbReference>
<organism evidence="7 8">
    <name type="scientific">Roseibium album</name>
    <dbReference type="NCBI Taxonomy" id="311410"/>
    <lineage>
        <taxon>Bacteria</taxon>
        <taxon>Pseudomonadati</taxon>
        <taxon>Pseudomonadota</taxon>
        <taxon>Alphaproteobacteria</taxon>
        <taxon>Hyphomicrobiales</taxon>
        <taxon>Stappiaceae</taxon>
        <taxon>Roseibium</taxon>
    </lineage>
</organism>
<dbReference type="SUPFAM" id="SSF53720">
    <property type="entry name" value="ALDH-like"/>
    <property type="match status" value="1"/>
</dbReference>
<keyword evidence="2 5" id="KW-0560">Oxidoreductase</keyword>
<evidence type="ECO:0000256" key="3">
    <source>
        <dbReference type="ARBA" id="ARBA00023097"/>
    </source>
</evidence>
<accession>A0A0M7A4F2</accession>
<keyword evidence="8" id="KW-1185">Reference proteome</keyword>
<dbReference type="AlphaFoldDB" id="A0A0M7A4F2"/>
<evidence type="ECO:0000313" key="8">
    <source>
        <dbReference type="Proteomes" id="UP000049983"/>
    </source>
</evidence>
<dbReference type="PANTHER" id="PTHR11699">
    <property type="entry name" value="ALDEHYDE DEHYDROGENASE-RELATED"/>
    <property type="match status" value="1"/>
</dbReference>
<name>A0A0M7A4F2_9HYPH</name>
<dbReference type="FunFam" id="3.40.309.10:FF:000012">
    <property type="entry name" value="Betaine aldehyde dehydrogenase"/>
    <property type="match status" value="1"/>
</dbReference>
<dbReference type="Gene3D" id="3.40.605.10">
    <property type="entry name" value="Aldehyde Dehydrogenase, Chain A, domain 1"/>
    <property type="match status" value="1"/>
</dbReference>
<evidence type="ECO:0000256" key="2">
    <source>
        <dbReference type="ARBA" id="ARBA00023002"/>
    </source>
</evidence>
<evidence type="ECO:0000256" key="4">
    <source>
        <dbReference type="PROSITE-ProRule" id="PRU10007"/>
    </source>
</evidence>
<proteinExistence type="inferred from homology"/>
<dbReference type="Proteomes" id="UP000049983">
    <property type="component" value="Unassembled WGS sequence"/>
</dbReference>
<evidence type="ECO:0000313" key="7">
    <source>
        <dbReference type="EMBL" id="CTQ69985.1"/>
    </source>
</evidence>